<gene>
    <name evidence="1" type="ORF">MRATA1EN3_LOCUS6286</name>
</gene>
<name>A0ACB0E3Y3_RANTA</name>
<accession>A0ACB0E3Y3</accession>
<dbReference type="Proteomes" id="UP001162501">
    <property type="component" value="Chromosome 14"/>
</dbReference>
<evidence type="ECO:0000313" key="2">
    <source>
        <dbReference type="Proteomes" id="UP001162501"/>
    </source>
</evidence>
<evidence type="ECO:0000313" key="1">
    <source>
        <dbReference type="EMBL" id="CAI9695073.1"/>
    </source>
</evidence>
<organism evidence="1 2">
    <name type="scientific">Rangifer tarandus platyrhynchus</name>
    <name type="common">Svalbard reindeer</name>
    <dbReference type="NCBI Taxonomy" id="3082113"/>
    <lineage>
        <taxon>Eukaryota</taxon>
        <taxon>Metazoa</taxon>
        <taxon>Chordata</taxon>
        <taxon>Craniata</taxon>
        <taxon>Vertebrata</taxon>
        <taxon>Euteleostomi</taxon>
        <taxon>Mammalia</taxon>
        <taxon>Eutheria</taxon>
        <taxon>Laurasiatheria</taxon>
        <taxon>Artiodactyla</taxon>
        <taxon>Ruminantia</taxon>
        <taxon>Pecora</taxon>
        <taxon>Cervidae</taxon>
        <taxon>Odocoileinae</taxon>
        <taxon>Rangifer</taxon>
    </lineage>
</organism>
<dbReference type="EMBL" id="OX596098">
    <property type="protein sequence ID" value="CAI9695073.1"/>
    <property type="molecule type" value="Genomic_DNA"/>
</dbReference>
<protein>
    <submittedName>
        <fullName evidence="1">Uncharacterized protein</fullName>
    </submittedName>
</protein>
<proteinExistence type="predicted"/>
<sequence>MRAAPAPPGLAGFVRAHARCPPEASGCAERARAARRRTCEVSLEEREGGCAESAAWGASTPHLEERVLGRKEDEWIKEKKNNPLLRMGLEPGRAPGHRVGKVRVAPGGPAATRAGPGEGSLALGLGEPAWARSAGERGSQMAARARGGGGAATGARPGGGPAGAGPPSRAPLLLEPREGGAKQL</sequence>
<reference evidence="1" key="1">
    <citation type="submission" date="2023-05" db="EMBL/GenBank/DDBJ databases">
        <authorList>
            <consortium name="ELIXIR-Norway"/>
        </authorList>
    </citation>
    <scope>NUCLEOTIDE SEQUENCE</scope>
</reference>